<dbReference type="AlphaFoldDB" id="A0A243W6R0"/>
<proteinExistence type="predicted"/>
<evidence type="ECO:0000313" key="2">
    <source>
        <dbReference type="EMBL" id="OUJ69879.1"/>
    </source>
</evidence>
<comment type="caution">
    <text evidence="2">The sequence shown here is derived from an EMBL/GenBank/DDBJ whole genome shotgun (WGS) entry which is preliminary data.</text>
</comment>
<dbReference type="RefSeq" id="WP_086597001.1">
    <property type="nucleotide sequence ID" value="NZ_MTSE01000029.1"/>
</dbReference>
<organism evidence="2 3">
    <name type="scientific">Hymenobacter crusticola</name>
    <dbReference type="NCBI Taxonomy" id="1770526"/>
    <lineage>
        <taxon>Bacteria</taxon>
        <taxon>Pseudomonadati</taxon>
        <taxon>Bacteroidota</taxon>
        <taxon>Cytophagia</taxon>
        <taxon>Cytophagales</taxon>
        <taxon>Hymenobacteraceae</taxon>
        <taxon>Hymenobacter</taxon>
    </lineage>
</organism>
<feature type="region of interest" description="Disordered" evidence="1">
    <location>
        <begin position="1"/>
        <end position="52"/>
    </location>
</feature>
<evidence type="ECO:0000256" key="1">
    <source>
        <dbReference type="SAM" id="MobiDB-lite"/>
    </source>
</evidence>
<sequence length="132" mass="14867">MNKTKKPLLTSLMRPAPTLSPEEQQRIQAENNAKLFGLPTDTPITSAPTPEPAPAMWVPSGQWVQFGTYIKDHTYLQLKQAEYFEPGFEIREFVEEALKAALAELDSAQKSLPVNAMEKLLKTNKKLGRQQQ</sequence>
<gene>
    <name evidence="2" type="ORF">BXP70_25775</name>
</gene>
<evidence type="ECO:0000313" key="3">
    <source>
        <dbReference type="Proteomes" id="UP000194873"/>
    </source>
</evidence>
<keyword evidence="3" id="KW-1185">Reference proteome</keyword>
<name>A0A243W6R0_9BACT</name>
<dbReference type="OrthoDB" id="887083at2"/>
<dbReference type="Proteomes" id="UP000194873">
    <property type="component" value="Unassembled WGS sequence"/>
</dbReference>
<dbReference type="EMBL" id="MTSE01000029">
    <property type="protein sequence ID" value="OUJ69879.1"/>
    <property type="molecule type" value="Genomic_DNA"/>
</dbReference>
<protein>
    <submittedName>
        <fullName evidence="2">Uncharacterized protein</fullName>
    </submittedName>
</protein>
<accession>A0A243W6R0</accession>
<reference evidence="2 3" key="1">
    <citation type="submission" date="2017-01" db="EMBL/GenBank/DDBJ databases">
        <title>A new Hymenobacter.</title>
        <authorList>
            <person name="Liang Y."/>
            <person name="Feng F."/>
        </authorList>
    </citation>
    <scope>NUCLEOTIDE SEQUENCE [LARGE SCALE GENOMIC DNA]</scope>
    <source>
        <strain evidence="2">MIMBbqt21</strain>
    </source>
</reference>